<dbReference type="SMART" id="SM00673">
    <property type="entry name" value="CARP"/>
    <property type="match status" value="1"/>
</dbReference>
<evidence type="ECO:0000259" key="6">
    <source>
        <dbReference type="PROSITE" id="PS51329"/>
    </source>
</evidence>
<feature type="compositionally biased region" description="Basic residues" evidence="5">
    <location>
        <begin position="103"/>
        <end position="113"/>
    </location>
</feature>
<reference evidence="7" key="2">
    <citation type="submission" date="2023-06" db="EMBL/GenBank/DDBJ databases">
        <authorList>
            <consortium name="Lawrence Berkeley National Laboratory"/>
            <person name="Mondo S.J."/>
            <person name="Hensen N."/>
            <person name="Bonometti L."/>
            <person name="Westerberg I."/>
            <person name="Brannstrom I.O."/>
            <person name="Guillou S."/>
            <person name="Cros-Aarteil S."/>
            <person name="Calhoun S."/>
            <person name="Haridas S."/>
            <person name="Kuo A."/>
            <person name="Pangilinan J."/>
            <person name="Riley R."/>
            <person name="Labutti K."/>
            <person name="Andreopoulos B."/>
            <person name="Lipzen A."/>
            <person name="Chen C."/>
            <person name="Yanf M."/>
            <person name="Daum C."/>
            <person name="Ng V."/>
            <person name="Clum A."/>
            <person name="Steindorff A."/>
            <person name="Ohm R."/>
            <person name="Martin F."/>
            <person name="Silar P."/>
            <person name="Natvig D."/>
            <person name="Lalanne C."/>
            <person name="Gautier V."/>
            <person name="Ament-Velasquez S.L."/>
            <person name="Kruys A."/>
            <person name="Hutchinson M.I."/>
            <person name="Powell A.J."/>
            <person name="Barry K."/>
            <person name="Miller A.N."/>
            <person name="Grigoriev I.V."/>
            <person name="Debuchy R."/>
            <person name="Gladieux P."/>
            <person name="Thoren M.H."/>
            <person name="Johannesson H."/>
        </authorList>
    </citation>
    <scope>NUCLEOTIDE SEQUENCE</scope>
    <source>
        <strain evidence="7">PSN324</strain>
    </source>
</reference>
<evidence type="ECO:0000256" key="4">
    <source>
        <dbReference type="ARBA" id="ARBA00023186"/>
    </source>
</evidence>
<name>A0AAV9HQC9_9PEZI</name>
<dbReference type="Gene3D" id="2.160.20.70">
    <property type="match status" value="1"/>
</dbReference>
<dbReference type="Proteomes" id="UP001321749">
    <property type="component" value="Unassembled WGS sequence"/>
</dbReference>
<dbReference type="InterPro" id="IPR006599">
    <property type="entry name" value="CARP_motif"/>
</dbReference>
<keyword evidence="8" id="KW-1185">Reference proteome</keyword>
<dbReference type="InterPro" id="IPR027684">
    <property type="entry name" value="TBCC"/>
</dbReference>
<dbReference type="GO" id="GO:0007023">
    <property type="term" value="P:post-chaperonin tubulin folding pathway"/>
    <property type="evidence" value="ECO:0007669"/>
    <property type="project" value="InterPro"/>
</dbReference>
<feature type="domain" description="C-CAP/cofactor C-like" evidence="6">
    <location>
        <begin position="197"/>
        <end position="328"/>
    </location>
</feature>
<evidence type="ECO:0000256" key="3">
    <source>
        <dbReference type="ARBA" id="ARBA00022490"/>
    </source>
</evidence>
<dbReference type="EMBL" id="MU864970">
    <property type="protein sequence ID" value="KAK4462548.1"/>
    <property type="molecule type" value="Genomic_DNA"/>
</dbReference>
<dbReference type="InterPro" id="IPR017901">
    <property type="entry name" value="C-CAP_CF_C-like"/>
</dbReference>
<dbReference type="PANTHER" id="PTHR15139:SF0">
    <property type="entry name" value="TUBULIN-SPECIFIC CHAPERONE C"/>
    <property type="match status" value="1"/>
</dbReference>
<evidence type="ECO:0000256" key="5">
    <source>
        <dbReference type="SAM" id="MobiDB-lite"/>
    </source>
</evidence>
<comment type="caution">
    <text evidence="7">The sequence shown here is derived from an EMBL/GenBank/DDBJ whole genome shotgun (WGS) entry which is preliminary data.</text>
</comment>
<dbReference type="GO" id="GO:0007021">
    <property type="term" value="P:tubulin complex assembly"/>
    <property type="evidence" value="ECO:0007669"/>
    <property type="project" value="TreeGrafter"/>
</dbReference>
<comment type="similarity">
    <text evidence="2">Belongs to the TBCC family.</text>
</comment>
<evidence type="ECO:0000313" key="8">
    <source>
        <dbReference type="Proteomes" id="UP001321749"/>
    </source>
</evidence>
<evidence type="ECO:0000313" key="7">
    <source>
        <dbReference type="EMBL" id="KAK4462548.1"/>
    </source>
</evidence>
<evidence type="ECO:0000256" key="2">
    <source>
        <dbReference type="ARBA" id="ARBA00008848"/>
    </source>
</evidence>
<dbReference type="PROSITE" id="PS51329">
    <property type="entry name" value="C_CAP_COFACTOR_C"/>
    <property type="match status" value="1"/>
</dbReference>
<proteinExistence type="inferred from homology"/>
<dbReference type="InterPro" id="IPR038397">
    <property type="entry name" value="TBCC_N_sf"/>
</dbReference>
<comment type="subcellular location">
    <subcellularLocation>
        <location evidence="1">Cytoplasm</location>
    </subcellularLocation>
</comment>
<feature type="compositionally biased region" description="Basic and acidic residues" evidence="5">
    <location>
        <begin position="140"/>
        <end position="152"/>
    </location>
</feature>
<evidence type="ECO:0000256" key="1">
    <source>
        <dbReference type="ARBA" id="ARBA00004496"/>
    </source>
</evidence>
<dbReference type="AlphaFoldDB" id="A0AAV9HQC9"/>
<accession>A0AAV9HQC9</accession>
<dbReference type="InterPro" id="IPR012945">
    <property type="entry name" value="Tubulin-bd_cofactor_C_dom"/>
</dbReference>
<dbReference type="GO" id="GO:0005737">
    <property type="term" value="C:cytoplasm"/>
    <property type="evidence" value="ECO:0007669"/>
    <property type="project" value="UniProtKB-SubCell"/>
</dbReference>
<feature type="region of interest" description="Disordered" evidence="5">
    <location>
        <begin position="87"/>
        <end position="165"/>
    </location>
</feature>
<gene>
    <name evidence="7" type="ORF">QBC42DRAFT_251347</name>
</gene>
<dbReference type="InterPro" id="IPR016098">
    <property type="entry name" value="CAP/MinC_C"/>
</dbReference>
<dbReference type="PANTHER" id="PTHR15139">
    <property type="entry name" value="TUBULIN FOLDING COFACTOR C"/>
    <property type="match status" value="1"/>
</dbReference>
<reference evidence="7" key="1">
    <citation type="journal article" date="2023" name="Mol. Phylogenet. Evol.">
        <title>Genome-scale phylogeny and comparative genomics of the fungal order Sordariales.</title>
        <authorList>
            <person name="Hensen N."/>
            <person name="Bonometti L."/>
            <person name="Westerberg I."/>
            <person name="Brannstrom I.O."/>
            <person name="Guillou S."/>
            <person name="Cros-Aarteil S."/>
            <person name="Calhoun S."/>
            <person name="Haridas S."/>
            <person name="Kuo A."/>
            <person name="Mondo S."/>
            <person name="Pangilinan J."/>
            <person name="Riley R."/>
            <person name="LaButti K."/>
            <person name="Andreopoulos B."/>
            <person name="Lipzen A."/>
            <person name="Chen C."/>
            <person name="Yan M."/>
            <person name="Daum C."/>
            <person name="Ng V."/>
            <person name="Clum A."/>
            <person name="Steindorff A."/>
            <person name="Ohm R.A."/>
            <person name="Martin F."/>
            <person name="Silar P."/>
            <person name="Natvig D.O."/>
            <person name="Lalanne C."/>
            <person name="Gautier V."/>
            <person name="Ament-Velasquez S.L."/>
            <person name="Kruys A."/>
            <person name="Hutchinson M.I."/>
            <person name="Powell A.J."/>
            <person name="Barry K."/>
            <person name="Miller A.N."/>
            <person name="Grigoriev I.V."/>
            <person name="Debuchy R."/>
            <person name="Gladieux P."/>
            <person name="Hiltunen Thoren M."/>
            <person name="Johannesson H."/>
        </authorList>
    </citation>
    <scope>NUCLEOTIDE SEQUENCE</scope>
    <source>
        <strain evidence="7">PSN324</strain>
    </source>
</reference>
<sequence length="390" mass="42463">MSSPKSLDPKTRFHHQFQHSVSTIQSQISSLPSLSSNPSGEFNDAIDHILACISRLSTTLADAGQDGTIPAHDQRVYGDAVKELRRDLDSQREKAQPAQGQAGKKRFTFKKRTPGTPAVQGNDSRKLGGVGASQSNAMRPEQKQDGRSDDRGGQQGKDYNAEISRSGLEGGLVRRPSFSSARSIALSSHSDLHIILPASASHATSAGQLTDLKSCVVDMSIPTAREGGTPFASLALKNIQNCLIVAGHVDGSVHVTGVKNSVVVVVARQVRIHECEKVDFYLHVVSHPIIEDCKGVRFAPAPKCFLGEKEEKAGKKENMWNEVDDFKWLKEGVKSPNWAVLERDERVGMKGKEVDGDEDDGSDEWVRILKGDGGRLGREDILKEVGVRKE</sequence>
<dbReference type="Pfam" id="PF07986">
    <property type="entry name" value="TBCC"/>
    <property type="match status" value="1"/>
</dbReference>
<keyword evidence="3" id="KW-0963">Cytoplasm</keyword>
<dbReference type="Gene3D" id="1.20.58.1250">
    <property type="entry name" value="Tubulin Binding Cofactor C, N-terminal domain"/>
    <property type="match status" value="1"/>
</dbReference>
<organism evidence="7 8">
    <name type="scientific">Cladorrhinum samala</name>
    <dbReference type="NCBI Taxonomy" id="585594"/>
    <lineage>
        <taxon>Eukaryota</taxon>
        <taxon>Fungi</taxon>
        <taxon>Dikarya</taxon>
        <taxon>Ascomycota</taxon>
        <taxon>Pezizomycotina</taxon>
        <taxon>Sordariomycetes</taxon>
        <taxon>Sordariomycetidae</taxon>
        <taxon>Sordariales</taxon>
        <taxon>Podosporaceae</taxon>
        <taxon>Cladorrhinum</taxon>
    </lineage>
</organism>
<keyword evidence="4" id="KW-0143">Chaperone</keyword>
<protein>
    <submittedName>
        <fullName evidence="7">Tubulin binding cofactor C-domain-containing protein</fullName>
    </submittedName>
</protein>